<dbReference type="SUPFAM" id="SSF53850">
    <property type="entry name" value="Periplasmic binding protein-like II"/>
    <property type="match status" value="1"/>
</dbReference>
<feature type="domain" description="Solute-binding protein family 3/N-terminal" evidence="3">
    <location>
        <begin position="56"/>
        <end position="275"/>
    </location>
</feature>
<organism evidence="4 5">
    <name type="scientific">Ochrobactrum vermis</name>
    <dbReference type="NCBI Taxonomy" id="1827297"/>
    <lineage>
        <taxon>Bacteria</taxon>
        <taxon>Pseudomonadati</taxon>
        <taxon>Pseudomonadota</taxon>
        <taxon>Alphaproteobacteria</taxon>
        <taxon>Hyphomicrobiales</taxon>
        <taxon>Brucellaceae</taxon>
        <taxon>Brucella/Ochrobactrum group</taxon>
        <taxon>Ochrobactrum</taxon>
    </lineage>
</organism>
<dbReference type="Pfam" id="PF00497">
    <property type="entry name" value="SBP_bac_3"/>
    <property type="match status" value="1"/>
</dbReference>
<dbReference type="Gene3D" id="3.40.190.10">
    <property type="entry name" value="Periplasmic binding protein-like II"/>
    <property type="match status" value="2"/>
</dbReference>
<proteinExistence type="predicted"/>
<keyword evidence="1 2" id="KW-0732">Signal</keyword>
<dbReference type="RefSeq" id="WP_105543941.1">
    <property type="nucleotide sequence ID" value="NZ_JBBGZH010000002.1"/>
</dbReference>
<evidence type="ECO:0000313" key="5">
    <source>
        <dbReference type="Proteomes" id="UP001375812"/>
    </source>
</evidence>
<gene>
    <name evidence="4" type="ORF">WH297_17475</name>
</gene>
<comment type="caution">
    <text evidence="4">The sequence shown here is derived from an EMBL/GenBank/DDBJ whole genome shotgun (WGS) entry which is preliminary data.</text>
</comment>
<dbReference type="EMBL" id="JBBGZH010000002">
    <property type="protein sequence ID" value="MEJ5021506.1"/>
    <property type="molecule type" value="Genomic_DNA"/>
</dbReference>
<feature type="chain" id="PRO_5046591719" evidence="2">
    <location>
        <begin position="32"/>
        <end position="288"/>
    </location>
</feature>
<sequence length="288" mass="30320">MTLSFGTFFSLGRPVTLAAFLALAAAPSALAVEMMGECEVTGVKGSMPFTPVTAGQLTVQVNLPSNPGWNNGDTPDKIKDGYEYCLGANIAHRAGLDGVKIVNVAWDALVAGRTKDFDVALSQISITEPRKKVVDFSTPYFHSDFGILVKKGTVVDAASIKKMRIAVQQSTTAADFVSSKLQPAEVKVYQDVASTVTALRAGQVDAVGNDTAVVLGWAKRSNGALEVPGQFPTGETYGGLYPKGSDNAEKINKIIESLIGDGTVKSLSAKYLTPVLGADPASIPYIKM</sequence>
<dbReference type="Proteomes" id="UP001375812">
    <property type="component" value="Unassembled WGS sequence"/>
</dbReference>
<protein>
    <submittedName>
        <fullName evidence="4">ABC transporter substrate-binding protein</fullName>
    </submittedName>
</protein>
<feature type="signal peptide" evidence="2">
    <location>
        <begin position="1"/>
        <end position="31"/>
    </location>
</feature>
<accession>A0ABU8PJ97</accession>
<keyword evidence="5" id="KW-1185">Reference proteome</keyword>
<dbReference type="PANTHER" id="PTHR35936">
    <property type="entry name" value="MEMBRANE-BOUND LYTIC MUREIN TRANSGLYCOSYLASE F"/>
    <property type="match status" value="1"/>
</dbReference>
<evidence type="ECO:0000313" key="4">
    <source>
        <dbReference type="EMBL" id="MEJ5021506.1"/>
    </source>
</evidence>
<evidence type="ECO:0000259" key="3">
    <source>
        <dbReference type="SMART" id="SM00062"/>
    </source>
</evidence>
<dbReference type="SMART" id="SM00062">
    <property type="entry name" value="PBPb"/>
    <property type="match status" value="1"/>
</dbReference>
<reference evidence="4 5" key="1">
    <citation type="submission" date="2023-12" db="EMBL/GenBank/DDBJ databases">
        <title>Gut-associated functions are favored during microbiome assembly across C. elegans life.</title>
        <authorList>
            <person name="Zimmermann J."/>
        </authorList>
    </citation>
    <scope>NUCLEOTIDE SEQUENCE [LARGE SCALE GENOMIC DNA]</scope>
    <source>
        <strain evidence="4 5">MYb71</strain>
    </source>
</reference>
<dbReference type="InterPro" id="IPR001638">
    <property type="entry name" value="Solute-binding_3/MltF_N"/>
</dbReference>
<name>A0ABU8PJ97_9HYPH</name>
<dbReference type="CDD" id="cd13530">
    <property type="entry name" value="PBP2_peptides_like"/>
    <property type="match status" value="1"/>
</dbReference>
<evidence type="ECO:0000256" key="1">
    <source>
        <dbReference type="ARBA" id="ARBA00022729"/>
    </source>
</evidence>
<evidence type="ECO:0000256" key="2">
    <source>
        <dbReference type="SAM" id="SignalP"/>
    </source>
</evidence>
<dbReference type="PANTHER" id="PTHR35936:SF17">
    <property type="entry name" value="ARGININE-BINDING EXTRACELLULAR PROTEIN ARTP"/>
    <property type="match status" value="1"/>
</dbReference>